<sequence length="142" mass="16017">MLSRGTILTVALRITAVSSMAELSFENWFCGTDTMTRMISYNSMYLDAGGSLNHCCAIHDNCYGLQLGRENCDQNFCDCLRRLQTAVQQTNLQALSCFAFIPLPTQRSTQCSNLTVTYQPFPSFTLFPKEPFYLSTCISTFR</sequence>
<feature type="chain" id="PRO_5043123930" evidence="1">
    <location>
        <begin position="22"/>
        <end position="142"/>
    </location>
</feature>
<dbReference type="SUPFAM" id="SSF48619">
    <property type="entry name" value="Phospholipase A2, PLA2"/>
    <property type="match status" value="1"/>
</dbReference>
<dbReference type="GO" id="GO:0004623">
    <property type="term" value="F:phospholipase A2 activity"/>
    <property type="evidence" value="ECO:0007669"/>
    <property type="project" value="InterPro"/>
</dbReference>
<organism evidence="4">
    <name type="scientific">Haemonchus placei</name>
    <name type="common">Barber's pole worm</name>
    <dbReference type="NCBI Taxonomy" id="6290"/>
    <lineage>
        <taxon>Eukaryota</taxon>
        <taxon>Metazoa</taxon>
        <taxon>Ecdysozoa</taxon>
        <taxon>Nematoda</taxon>
        <taxon>Chromadorea</taxon>
        <taxon>Rhabditida</taxon>
        <taxon>Rhabditina</taxon>
        <taxon>Rhabditomorpha</taxon>
        <taxon>Strongyloidea</taxon>
        <taxon>Trichostrongylidae</taxon>
        <taxon>Haemonchus</taxon>
    </lineage>
</organism>
<dbReference type="OrthoDB" id="5869656at2759"/>
<keyword evidence="1" id="KW-0732">Signal</keyword>
<dbReference type="GO" id="GO:0050482">
    <property type="term" value="P:arachidonate secretion"/>
    <property type="evidence" value="ECO:0007669"/>
    <property type="project" value="InterPro"/>
</dbReference>
<dbReference type="InterPro" id="IPR036444">
    <property type="entry name" value="PLipase_A2_dom_sf"/>
</dbReference>
<dbReference type="AlphaFoldDB" id="A0A0N4WMH6"/>
<dbReference type="EMBL" id="UZAF01017858">
    <property type="protein sequence ID" value="VDO45581.1"/>
    <property type="molecule type" value="Genomic_DNA"/>
</dbReference>
<dbReference type="Proteomes" id="UP000268014">
    <property type="component" value="Unassembled WGS sequence"/>
</dbReference>
<dbReference type="WBParaSite" id="HPLM_0001241201-mRNA-1">
    <property type="protein sequence ID" value="HPLM_0001241201-mRNA-1"/>
    <property type="gene ID" value="HPLM_0001241201"/>
</dbReference>
<dbReference type="Gene3D" id="1.20.90.10">
    <property type="entry name" value="Phospholipase A2 domain"/>
    <property type="match status" value="1"/>
</dbReference>
<accession>A0A0N4WMH6</accession>
<feature type="signal peptide" evidence="1">
    <location>
        <begin position="1"/>
        <end position="21"/>
    </location>
</feature>
<keyword evidence="3" id="KW-1185">Reference proteome</keyword>
<evidence type="ECO:0000313" key="4">
    <source>
        <dbReference type="WBParaSite" id="HPLM_0001241201-mRNA-1"/>
    </source>
</evidence>
<protein>
    <submittedName>
        <fullName evidence="4">Phospholipase A2</fullName>
    </submittedName>
</protein>
<reference evidence="2 3" key="2">
    <citation type="submission" date="2018-11" db="EMBL/GenBank/DDBJ databases">
        <authorList>
            <consortium name="Pathogen Informatics"/>
        </authorList>
    </citation>
    <scope>NUCLEOTIDE SEQUENCE [LARGE SCALE GENOMIC DNA]</scope>
    <source>
        <strain evidence="2 3">MHpl1</strain>
    </source>
</reference>
<name>A0A0N4WMH6_HAEPC</name>
<dbReference type="GO" id="GO:0006644">
    <property type="term" value="P:phospholipid metabolic process"/>
    <property type="evidence" value="ECO:0007669"/>
    <property type="project" value="InterPro"/>
</dbReference>
<gene>
    <name evidence="2" type="ORF">HPLM_LOCUS12404</name>
</gene>
<evidence type="ECO:0000313" key="2">
    <source>
        <dbReference type="EMBL" id="VDO45581.1"/>
    </source>
</evidence>
<reference evidence="4" key="1">
    <citation type="submission" date="2016-04" db="UniProtKB">
        <authorList>
            <consortium name="WormBaseParasite"/>
        </authorList>
    </citation>
    <scope>IDENTIFICATION</scope>
</reference>
<proteinExistence type="predicted"/>
<dbReference type="PANTHER" id="PTHR34228">
    <property type="entry name" value="PROTEIN CBG09474-RELATED"/>
    <property type="match status" value="1"/>
</dbReference>
<evidence type="ECO:0000256" key="1">
    <source>
        <dbReference type="SAM" id="SignalP"/>
    </source>
</evidence>
<evidence type="ECO:0000313" key="3">
    <source>
        <dbReference type="Proteomes" id="UP000268014"/>
    </source>
</evidence>
<dbReference type="PANTHER" id="PTHR34228:SF6">
    <property type="entry name" value="PHOSPHOLIPASE A2"/>
    <property type="match status" value="1"/>
</dbReference>
<dbReference type="InterPro" id="IPR053322">
    <property type="entry name" value="PLA2-like"/>
</dbReference>